<evidence type="ECO:0000256" key="2">
    <source>
        <dbReference type="SAM" id="Phobius"/>
    </source>
</evidence>
<feature type="transmembrane region" description="Helical" evidence="2">
    <location>
        <begin position="140"/>
        <end position="158"/>
    </location>
</feature>
<name>A0ABV2VB56_9ACTN</name>
<comment type="caution">
    <text evidence="3">The sequence shown here is derived from an EMBL/GenBank/DDBJ whole genome shotgun (WGS) entry which is preliminary data.</text>
</comment>
<keyword evidence="2" id="KW-0472">Membrane</keyword>
<dbReference type="EMBL" id="JBEXPZ010000096">
    <property type="protein sequence ID" value="MET9851055.1"/>
    <property type="molecule type" value="Genomic_DNA"/>
</dbReference>
<gene>
    <name evidence="3" type="ORF">ABZZ21_42270</name>
</gene>
<feature type="transmembrane region" description="Helical" evidence="2">
    <location>
        <begin position="109"/>
        <end position="128"/>
    </location>
</feature>
<organism evidence="3 4">
    <name type="scientific">Streptomyces ossamyceticus</name>
    <dbReference type="NCBI Taxonomy" id="249581"/>
    <lineage>
        <taxon>Bacteria</taxon>
        <taxon>Bacillati</taxon>
        <taxon>Actinomycetota</taxon>
        <taxon>Actinomycetes</taxon>
        <taxon>Kitasatosporales</taxon>
        <taxon>Streptomycetaceae</taxon>
        <taxon>Streptomyces</taxon>
    </lineage>
</organism>
<keyword evidence="2" id="KW-0812">Transmembrane</keyword>
<protein>
    <submittedName>
        <fullName evidence="3">DUF308 domain-containing protein</fullName>
    </submittedName>
</protein>
<keyword evidence="2" id="KW-1133">Transmembrane helix</keyword>
<evidence type="ECO:0000256" key="1">
    <source>
        <dbReference type="SAM" id="MobiDB-lite"/>
    </source>
</evidence>
<dbReference type="RefSeq" id="WP_355404716.1">
    <property type="nucleotide sequence ID" value="NZ_JBEGHN010000001.1"/>
</dbReference>
<feature type="transmembrane region" description="Helical" evidence="2">
    <location>
        <begin position="83"/>
        <end position="103"/>
    </location>
</feature>
<feature type="transmembrane region" description="Helical" evidence="2">
    <location>
        <begin position="227"/>
        <end position="249"/>
    </location>
</feature>
<dbReference type="InterPro" id="IPR005325">
    <property type="entry name" value="DUF308_memb"/>
</dbReference>
<dbReference type="InterPro" id="IPR052712">
    <property type="entry name" value="Acid_resist_chaperone_HdeD"/>
</dbReference>
<sequence>MTASHDPAPASGRTVGPDPTTSRPMVPPGPPARHPTAAPGSPARDSGAGTGSAAHPHTAGAGSVGSRSGEGPAEVLGGLGGSWTWLLGAAVATIVPGILVLVWPDETLHVLAVLVGLHLLVLGGFRFVAAFARPDHGERFPGLLIAVLYVVAGVLCLRNPLQTITALALIVGMVWLVTGLLALYTAMSSKDLPHRGFLLGAAILGVVAGVVVLALPAESARALTRLLGLWLVLLGLAEGAVALAGRAALGRASARRSSDGS</sequence>
<feature type="region of interest" description="Disordered" evidence="1">
    <location>
        <begin position="1"/>
        <end position="69"/>
    </location>
</feature>
<feature type="transmembrane region" description="Helical" evidence="2">
    <location>
        <begin position="196"/>
        <end position="215"/>
    </location>
</feature>
<reference evidence="3 4" key="1">
    <citation type="submission" date="2024-06" db="EMBL/GenBank/DDBJ databases">
        <title>The Natural Products Discovery Center: Release of the First 8490 Sequenced Strains for Exploring Actinobacteria Biosynthetic Diversity.</title>
        <authorList>
            <person name="Kalkreuter E."/>
            <person name="Kautsar S.A."/>
            <person name="Yang D."/>
            <person name="Bader C.D."/>
            <person name="Teijaro C.N."/>
            <person name="Fluegel L."/>
            <person name="Davis C.M."/>
            <person name="Simpson J.R."/>
            <person name="Lauterbach L."/>
            <person name="Steele A.D."/>
            <person name="Gui C."/>
            <person name="Meng S."/>
            <person name="Li G."/>
            <person name="Viehrig K."/>
            <person name="Ye F."/>
            <person name="Su P."/>
            <person name="Kiefer A.F."/>
            <person name="Nichols A."/>
            <person name="Cepeda A.J."/>
            <person name="Yan W."/>
            <person name="Fan B."/>
            <person name="Jiang Y."/>
            <person name="Adhikari A."/>
            <person name="Zheng C.-J."/>
            <person name="Schuster L."/>
            <person name="Cowan T.M."/>
            <person name="Smanski M.J."/>
            <person name="Chevrette M.G."/>
            <person name="De Carvalho L.P.S."/>
            <person name="Shen B."/>
        </authorList>
    </citation>
    <scope>NUCLEOTIDE SEQUENCE [LARGE SCALE GENOMIC DNA]</scope>
    <source>
        <strain evidence="3 4">NPDC006434</strain>
    </source>
</reference>
<proteinExistence type="predicted"/>
<dbReference type="PANTHER" id="PTHR34989">
    <property type="entry name" value="PROTEIN HDED"/>
    <property type="match status" value="1"/>
</dbReference>
<evidence type="ECO:0000313" key="4">
    <source>
        <dbReference type="Proteomes" id="UP001550210"/>
    </source>
</evidence>
<feature type="transmembrane region" description="Helical" evidence="2">
    <location>
        <begin position="164"/>
        <end position="184"/>
    </location>
</feature>
<dbReference type="Pfam" id="PF03729">
    <property type="entry name" value="DUF308"/>
    <property type="match status" value="2"/>
</dbReference>
<keyword evidence="4" id="KW-1185">Reference proteome</keyword>
<evidence type="ECO:0000313" key="3">
    <source>
        <dbReference type="EMBL" id="MET9851055.1"/>
    </source>
</evidence>
<dbReference type="Proteomes" id="UP001550210">
    <property type="component" value="Unassembled WGS sequence"/>
</dbReference>
<dbReference type="PANTHER" id="PTHR34989:SF1">
    <property type="entry name" value="PROTEIN HDED"/>
    <property type="match status" value="1"/>
</dbReference>
<accession>A0ABV2VB56</accession>